<dbReference type="Gene3D" id="3.90.25.10">
    <property type="entry name" value="UDP-galactose 4-epimerase, domain 1"/>
    <property type="match status" value="1"/>
</dbReference>
<reference evidence="2" key="1">
    <citation type="journal article" date="2015" name="Nature">
        <title>Complex archaea that bridge the gap between prokaryotes and eukaryotes.</title>
        <authorList>
            <person name="Spang A."/>
            <person name="Saw J.H."/>
            <person name="Jorgensen S.L."/>
            <person name="Zaremba-Niedzwiedzka K."/>
            <person name="Martijn J."/>
            <person name="Lind A.E."/>
            <person name="van Eijk R."/>
            <person name="Schleper C."/>
            <person name="Guy L."/>
            <person name="Ettema T.J."/>
        </authorList>
    </citation>
    <scope>NUCLEOTIDE SEQUENCE</scope>
</reference>
<organism evidence="2">
    <name type="scientific">marine sediment metagenome</name>
    <dbReference type="NCBI Taxonomy" id="412755"/>
    <lineage>
        <taxon>unclassified sequences</taxon>
        <taxon>metagenomes</taxon>
        <taxon>ecological metagenomes</taxon>
    </lineage>
</organism>
<dbReference type="PANTHER" id="PTHR43000">
    <property type="entry name" value="DTDP-D-GLUCOSE 4,6-DEHYDRATASE-RELATED"/>
    <property type="match status" value="1"/>
</dbReference>
<dbReference type="InterPro" id="IPR016040">
    <property type="entry name" value="NAD(P)-bd_dom"/>
</dbReference>
<dbReference type="SUPFAM" id="SSF51735">
    <property type="entry name" value="NAD(P)-binding Rossmann-fold domains"/>
    <property type="match status" value="1"/>
</dbReference>
<dbReference type="EMBL" id="LAZR01038513">
    <property type="protein sequence ID" value="KKL19359.1"/>
    <property type="molecule type" value="Genomic_DNA"/>
</dbReference>
<comment type="caution">
    <text evidence="2">The sequence shown here is derived from an EMBL/GenBank/DDBJ whole genome shotgun (WGS) entry which is preliminary data.</text>
</comment>
<accession>A0A0F9BBS2</accession>
<dbReference type="InterPro" id="IPR036291">
    <property type="entry name" value="NAD(P)-bd_dom_sf"/>
</dbReference>
<sequence length="317" mass="36812">MKILVTGCLGFIGSYFVRYVLHNYMDIEVIGINRNSNTKNRKRLQEAWDDPRFNMYYADFAKDNITEAFQNVDSVVHFGAKTFVDYSIKDPSPFIESNIVGTYKVLEEVRKSRTVEKYLQVSTDEVYGSILEGAYKEDSRPNPTNPYAATKMAADSLVLSYHNSYGIDTIITRTENNYGPYQGVEKVFPVFVKKALKNELLPVYGDGLHRRMWLYVEDHCSAIMHLLKVGKSGEIYHVAGEEEMTNIELAQRILFLCGRPNNKYKLVPDHNIRPGHDRRYALNCEKIHATGWKAKWNIEKGFKKAVKWYIDNKWWFM</sequence>
<gene>
    <name evidence="2" type="ORF">LCGC14_2466240</name>
</gene>
<dbReference type="Pfam" id="PF16363">
    <property type="entry name" value="GDP_Man_Dehyd"/>
    <property type="match status" value="1"/>
</dbReference>
<evidence type="ECO:0000259" key="1">
    <source>
        <dbReference type="Pfam" id="PF16363"/>
    </source>
</evidence>
<evidence type="ECO:0000313" key="2">
    <source>
        <dbReference type="EMBL" id="KKL19359.1"/>
    </source>
</evidence>
<feature type="domain" description="NAD(P)-binding" evidence="1">
    <location>
        <begin position="4"/>
        <end position="304"/>
    </location>
</feature>
<proteinExistence type="predicted"/>
<dbReference type="Gene3D" id="3.40.50.720">
    <property type="entry name" value="NAD(P)-binding Rossmann-like Domain"/>
    <property type="match status" value="1"/>
</dbReference>
<name>A0A0F9BBS2_9ZZZZ</name>
<dbReference type="AlphaFoldDB" id="A0A0F9BBS2"/>
<protein>
    <recommendedName>
        <fullName evidence="1">NAD(P)-binding domain-containing protein</fullName>
    </recommendedName>
</protein>